<name>A0AAD1ZLN5_9LAMI</name>
<evidence type="ECO:0000313" key="1">
    <source>
        <dbReference type="EMBL" id="CAI9772096.1"/>
    </source>
</evidence>
<accession>A0AAD1ZLN5</accession>
<proteinExistence type="predicted"/>
<dbReference type="Proteomes" id="UP000834106">
    <property type="component" value="Chromosome 12"/>
</dbReference>
<protein>
    <recommendedName>
        <fullName evidence="3">Reverse transcriptase domain-containing protein</fullName>
    </recommendedName>
</protein>
<keyword evidence="2" id="KW-1185">Reference proteome</keyword>
<evidence type="ECO:0008006" key="3">
    <source>
        <dbReference type="Google" id="ProtNLM"/>
    </source>
</evidence>
<gene>
    <name evidence="1" type="ORF">FPE_LOCUS19526</name>
</gene>
<sequence>MNEAERTNLVTGISVCRRAPRLNHLLFADDSLMFCEANGETMTRLQTILNTYEDASWQQLNREKTSMVFSANVPPDKQQSIMALWNSPHVQQYEKYLGLPQMVGRSKARAFAEIKHKVWQNCKDGNIAYSPMEEEKFS</sequence>
<organism evidence="1 2">
    <name type="scientific">Fraxinus pennsylvanica</name>
    <dbReference type="NCBI Taxonomy" id="56036"/>
    <lineage>
        <taxon>Eukaryota</taxon>
        <taxon>Viridiplantae</taxon>
        <taxon>Streptophyta</taxon>
        <taxon>Embryophyta</taxon>
        <taxon>Tracheophyta</taxon>
        <taxon>Spermatophyta</taxon>
        <taxon>Magnoliopsida</taxon>
        <taxon>eudicotyledons</taxon>
        <taxon>Gunneridae</taxon>
        <taxon>Pentapetalae</taxon>
        <taxon>asterids</taxon>
        <taxon>lamiids</taxon>
        <taxon>Lamiales</taxon>
        <taxon>Oleaceae</taxon>
        <taxon>Oleeae</taxon>
        <taxon>Fraxinus</taxon>
    </lineage>
</organism>
<dbReference type="AlphaFoldDB" id="A0AAD1ZLN5"/>
<dbReference type="EMBL" id="OU503047">
    <property type="protein sequence ID" value="CAI9772096.1"/>
    <property type="molecule type" value="Genomic_DNA"/>
</dbReference>
<evidence type="ECO:0000313" key="2">
    <source>
        <dbReference type="Proteomes" id="UP000834106"/>
    </source>
</evidence>
<reference evidence="1" key="1">
    <citation type="submission" date="2023-05" db="EMBL/GenBank/DDBJ databases">
        <authorList>
            <person name="Huff M."/>
        </authorList>
    </citation>
    <scope>NUCLEOTIDE SEQUENCE</scope>
</reference>